<feature type="domain" description="Acyl-CoA dehydrogenase/oxidase N-terminal" evidence="9">
    <location>
        <begin position="6"/>
        <end position="123"/>
    </location>
</feature>
<organism evidence="10 11">
    <name type="scientific">Steroidobacter flavus</name>
    <dbReference type="NCBI Taxonomy" id="1842136"/>
    <lineage>
        <taxon>Bacteria</taxon>
        <taxon>Pseudomonadati</taxon>
        <taxon>Pseudomonadota</taxon>
        <taxon>Gammaproteobacteria</taxon>
        <taxon>Steroidobacterales</taxon>
        <taxon>Steroidobacteraceae</taxon>
        <taxon>Steroidobacter</taxon>
    </lineage>
</organism>
<evidence type="ECO:0000256" key="1">
    <source>
        <dbReference type="ARBA" id="ARBA00001974"/>
    </source>
</evidence>
<name>A0ABV8SY90_9GAMM</name>
<gene>
    <name evidence="10" type="ORF">ACFPN2_26165</name>
</gene>
<comment type="caution">
    <text evidence="10">The sequence shown here is derived from an EMBL/GenBank/DDBJ whole genome shotgun (WGS) entry which is preliminary data.</text>
</comment>
<dbReference type="Pfam" id="PF02771">
    <property type="entry name" value="Acyl-CoA_dh_N"/>
    <property type="match status" value="1"/>
</dbReference>
<dbReference type="InterPro" id="IPR046373">
    <property type="entry name" value="Acyl-CoA_Oxase/DH_mid-dom_sf"/>
</dbReference>
<dbReference type="EMBL" id="JBHSDU010000014">
    <property type="protein sequence ID" value="MFC4312596.1"/>
    <property type="molecule type" value="Genomic_DNA"/>
</dbReference>
<comment type="similarity">
    <text evidence="2 6">Belongs to the acyl-CoA dehydrogenase family.</text>
</comment>
<dbReference type="InterPro" id="IPR009075">
    <property type="entry name" value="AcylCo_DH/oxidase_C"/>
</dbReference>
<proteinExistence type="inferred from homology"/>
<sequence>MDFSWTPEHLALRDSIRTVLAETLPADWDRIAREGPGSAEQTAFSRAFCPKLAARGLLVPHWPVEFGGRGASTWEHFIIGEELWAAGEPRGPQYMNVNWIGPTLMRYGSPAQQQEHLPRIAAGTVIWCQGFSEPNAGSDLASLRTRAEKVDGGYVINGSKIWTSYAAEAEFCFLLARTSADRKGGIAIFLVPMNSPGIRVQQIPALIGEGDIHEVFFHDVFVAEAQRLGGEGQGWDIITHALANERIGIPRYAFARRALDTAIGILRARGELDSISVKARAGQALAAVEAARMLVYRVVDQRAKRGADRGQGSLARWAVVSAERAVCEFVLDFVPDGLHEAAPPLLLAHHMRAIAAGLASGAAEVQLDLIAKMFLELPRERARAV</sequence>
<dbReference type="Gene3D" id="1.20.140.10">
    <property type="entry name" value="Butyryl-CoA Dehydrogenase, subunit A, domain 3"/>
    <property type="match status" value="1"/>
</dbReference>
<dbReference type="InterPro" id="IPR052161">
    <property type="entry name" value="Mycobact_Acyl-CoA_DH"/>
</dbReference>
<evidence type="ECO:0000256" key="5">
    <source>
        <dbReference type="ARBA" id="ARBA00023002"/>
    </source>
</evidence>
<dbReference type="PANTHER" id="PTHR43292">
    <property type="entry name" value="ACYL-COA DEHYDROGENASE"/>
    <property type="match status" value="1"/>
</dbReference>
<comment type="cofactor">
    <cofactor evidence="1 6">
        <name>FAD</name>
        <dbReference type="ChEBI" id="CHEBI:57692"/>
    </cofactor>
</comment>
<accession>A0ABV8SY90</accession>
<keyword evidence="4 6" id="KW-0274">FAD</keyword>
<dbReference type="InterPro" id="IPR013786">
    <property type="entry name" value="AcylCoA_DH/ox_N"/>
</dbReference>
<dbReference type="Gene3D" id="2.40.110.10">
    <property type="entry name" value="Butyryl-CoA Dehydrogenase, subunit A, domain 2"/>
    <property type="match status" value="1"/>
</dbReference>
<dbReference type="InterPro" id="IPR036250">
    <property type="entry name" value="AcylCo_DH-like_C"/>
</dbReference>
<keyword evidence="11" id="KW-1185">Reference proteome</keyword>
<dbReference type="Pfam" id="PF00441">
    <property type="entry name" value="Acyl-CoA_dh_1"/>
    <property type="match status" value="1"/>
</dbReference>
<evidence type="ECO:0000313" key="10">
    <source>
        <dbReference type="EMBL" id="MFC4312596.1"/>
    </source>
</evidence>
<evidence type="ECO:0000259" key="7">
    <source>
        <dbReference type="Pfam" id="PF00441"/>
    </source>
</evidence>
<dbReference type="InterPro" id="IPR037069">
    <property type="entry name" value="AcylCoA_DH/ox_N_sf"/>
</dbReference>
<dbReference type="Pfam" id="PF02770">
    <property type="entry name" value="Acyl-CoA_dh_M"/>
    <property type="match status" value="1"/>
</dbReference>
<evidence type="ECO:0000256" key="4">
    <source>
        <dbReference type="ARBA" id="ARBA00022827"/>
    </source>
</evidence>
<dbReference type="InterPro" id="IPR006091">
    <property type="entry name" value="Acyl-CoA_Oxase/DH_mid-dom"/>
</dbReference>
<dbReference type="PANTHER" id="PTHR43292:SF3">
    <property type="entry name" value="ACYL-COA DEHYDROGENASE FADE29"/>
    <property type="match status" value="1"/>
</dbReference>
<dbReference type="SUPFAM" id="SSF56645">
    <property type="entry name" value="Acyl-CoA dehydrogenase NM domain-like"/>
    <property type="match status" value="1"/>
</dbReference>
<dbReference type="Proteomes" id="UP001595904">
    <property type="component" value="Unassembled WGS sequence"/>
</dbReference>
<keyword evidence="5 6" id="KW-0560">Oxidoreductase</keyword>
<evidence type="ECO:0000256" key="2">
    <source>
        <dbReference type="ARBA" id="ARBA00009347"/>
    </source>
</evidence>
<dbReference type="RefSeq" id="WP_380602129.1">
    <property type="nucleotide sequence ID" value="NZ_JBHSDU010000014.1"/>
</dbReference>
<evidence type="ECO:0000256" key="3">
    <source>
        <dbReference type="ARBA" id="ARBA00022630"/>
    </source>
</evidence>
<dbReference type="SUPFAM" id="SSF47203">
    <property type="entry name" value="Acyl-CoA dehydrogenase C-terminal domain-like"/>
    <property type="match status" value="1"/>
</dbReference>
<feature type="domain" description="Acyl-CoA oxidase/dehydrogenase middle" evidence="8">
    <location>
        <begin position="128"/>
        <end position="220"/>
    </location>
</feature>
<protein>
    <submittedName>
        <fullName evidence="10">Acyl-CoA dehydrogenase family protein</fullName>
    </submittedName>
</protein>
<evidence type="ECO:0000313" key="11">
    <source>
        <dbReference type="Proteomes" id="UP001595904"/>
    </source>
</evidence>
<evidence type="ECO:0000259" key="8">
    <source>
        <dbReference type="Pfam" id="PF02770"/>
    </source>
</evidence>
<feature type="domain" description="Acyl-CoA dehydrogenase/oxidase C-terminal" evidence="7">
    <location>
        <begin position="232"/>
        <end position="372"/>
    </location>
</feature>
<evidence type="ECO:0000256" key="6">
    <source>
        <dbReference type="RuleBase" id="RU362125"/>
    </source>
</evidence>
<keyword evidence="3 6" id="KW-0285">Flavoprotein</keyword>
<reference evidence="11" key="1">
    <citation type="journal article" date="2019" name="Int. J. Syst. Evol. Microbiol.">
        <title>The Global Catalogue of Microorganisms (GCM) 10K type strain sequencing project: providing services to taxonomists for standard genome sequencing and annotation.</title>
        <authorList>
            <consortium name="The Broad Institute Genomics Platform"/>
            <consortium name="The Broad Institute Genome Sequencing Center for Infectious Disease"/>
            <person name="Wu L."/>
            <person name="Ma J."/>
        </authorList>
    </citation>
    <scope>NUCLEOTIDE SEQUENCE [LARGE SCALE GENOMIC DNA]</scope>
    <source>
        <strain evidence="11">CGMCC 1.10759</strain>
    </source>
</reference>
<dbReference type="Gene3D" id="1.10.540.10">
    <property type="entry name" value="Acyl-CoA dehydrogenase/oxidase, N-terminal domain"/>
    <property type="match status" value="1"/>
</dbReference>
<dbReference type="InterPro" id="IPR009100">
    <property type="entry name" value="AcylCoA_DH/oxidase_NM_dom_sf"/>
</dbReference>
<evidence type="ECO:0000259" key="9">
    <source>
        <dbReference type="Pfam" id="PF02771"/>
    </source>
</evidence>